<dbReference type="OrthoDB" id="4772519at2759"/>
<feature type="repeat" description="ANK" evidence="3">
    <location>
        <begin position="822"/>
        <end position="849"/>
    </location>
</feature>
<keyword evidence="6" id="KW-1133">Transmembrane helix</keyword>
<dbReference type="GeneID" id="19274031"/>
<keyword evidence="4" id="KW-0863">Zinc-finger</keyword>
<feature type="region of interest" description="Disordered" evidence="5">
    <location>
        <begin position="1090"/>
        <end position="1117"/>
    </location>
</feature>
<gene>
    <name evidence="8" type="ORF">PFICI_09018</name>
</gene>
<dbReference type="PROSITE" id="PS50157">
    <property type="entry name" value="ZINC_FINGER_C2H2_2"/>
    <property type="match status" value="2"/>
</dbReference>
<dbReference type="RefSeq" id="XP_007835790.1">
    <property type="nucleotide sequence ID" value="XM_007837599.1"/>
</dbReference>
<dbReference type="SUPFAM" id="SSF48403">
    <property type="entry name" value="Ankyrin repeat"/>
    <property type="match status" value="2"/>
</dbReference>
<organism evidence="8 9">
    <name type="scientific">Pestalotiopsis fici (strain W106-1 / CGMCC3.15140)</name>
    <dbReference type="NCBI Taxonomy" id="1229662"/>
    <lineage>
        <taxon>Eukaryota</taxon>
        <taxon>Fungi</taxon>
        <taxon>Dikarya</taxon>
        <taxon>Ascomycota</taxon>
        <taxon>Pezizomycotina</taxon>
        <taxon>Sordariomycetes</taxon>
        <taxon>Xylariomycetidae</taxon>
        <taxon>Amphisphaeriales</taxon>
        <taxon>Sporocadaceae</taxon>
        <taxon>Pestalotiopsis</taxon>
    </lineage>
</organism>
<dbReference type="HOGENOM" id="CLU_251795_0_0_1"/>
<dbReference type="KEGG" id="pfy:PFICI_09018"/>
<reference evidence="9" key="1">
    <citation type="journal article" date="2015" name="BMC Genomics">
        <title>Genomic and transcriptomic analysis of the endophytic fungus Pestalotiopsis fici reveals its lifestyle and high potential for synthesis of natural products.</title>
        <authorList>
            <person name="Wang X."/>
            <person name="Zhang X."/>
            <person name="Liu L."/>
            <person name="Xiang M."/>
            <person name="Wang W."/>
            <person name="Sun X."/>
            <person name="Che Y."/>
            <person name="Guo L."/>
            <person name="Liu G."/>
            <person name="Guo L."/>
            <person name="Wang C."/>
            <person name="Yin W.B."/>
            <person name="Stadler M."/>
            <person name="Zhang X."/>
            <person name="Liu X."/>
        </authorList>
    </citation>
    <scope>NUCLEOTIDE SEQUENCE [LARGE SCALE GENOMIC DNA]</scope>
    <source>
        <strain evidence="9">W106-1 / CGMCC3.15140</strain>
    </source>
</reference>
<sequence>MELRKPTFRFDHGCKYFQEAGSNDEALPMFRYKEVYDSSVFAVDTFGDGSWIDTSIPSQCPPACACHQLAVSPEEESFAFTVTKSKSIFQVQIHSMRLRFEILEKFVSVKALKEAPIGDGFGAFDGFALVKCRPHLMQRLDRLRQRLKSSSQSAIDTRELRLVSEMYLLVNGLLNDTEITQPFHSRGPSRNLHPQQCYDSQQWGRFSNAYMDLPSQTNVPHEQSMWFGPLESDDTYGRPQYTPQDVHSCSVNSYEESYTVHNEQSFGSLSLWKVGDPENGNDDNHPDDRQDHSQSMLNNPPAIESQPSLTNVINNPRSESLRIAASRGDMEAVCQLLDAGADPNSTQLSPSSGPALYEAALAGHESIVRILINHGALVEGISIGSRTYHPLLAAIRRRSSKIVKLLLSHLSNANLNEVNLLDICPSQDRWVIARNLLDCGFTPESLTEQAVELSDPDERLISVLLDARADSKILENILFQRGHEKLVCAAKDQISRNRRLISAVQRGCQREYEQEIAAGANPSWALSTSLRSLQPDLAGYLLKQGADPRLLSFRGDLAGEVGKIRLSYMLAQSTHFNDKQLLDVLLDQGANVNGLNFENGKSILVEAIEAESYACVQHLLDRGALVNKQDWWGTIPLRAALQTGKSEIVVELLQHGASFDKNSDESTISSDCTDQGDPAYDGLYTHIALQSRYPKRSLWRHPSPREPHIRRTELYKGDPESPEVLVARSNLRNSVLSLNTGFRTPEEALFDATCKGQVALVQNMLECAADGNGCRNAIPSRVLSLDDSFGGRTCLMQAVESGHLKIAKALLQYGADVNIMSSHETALSIAAKSGIESFTRLLLQHGADLLIAALMLKIDLEWTARPRAIKWLDIMAKRFQEDILFQQLDTKREIALLHAEFLREHEHMRRTASFSGDTDMSRCADMSEDGKALDCTIRLEISKRWAYSLELNSRKAWAIGRVTLKRLCRRMLPQDLNQTLLFLALAKSMSRVLRSEGQDDCGEEFDQDVERWQILFKTTDQLAFQQAVESIWGINLAGSHPDLLIPSEQDLDPFQAMALHVLQQTERFHIGSESGDVGLMSVRASWKLRQGENLQPSDGTQTNSGSSPDPGNKESTSEIKCHETNDHVSDGSEDHAVPKETPNHCLLDHKDMVLAILMAGTIFTIVIGFFLAVGHSLFDTSRPRGDTPGNILLTVRQESLKIIAASVLVETLPHKESSDREWEGEVLPAVRKQTNEAIETGQINSSAKLAEFFVKEIEHRFTGLGKALAASCHRKRYFNVMQNAYSMLQAFLGLPITAISPSSLKQPTDESTDAKSRRKRAVSECSETERSPKAARMSPSTLNLPNFTPSSDDNSSTVLSSKSASANIHGKVTFCVECNRDFKTTSNYGKHRKGPLHDNKRYPCAYDCGRHFLRNDIRLRHEKKAHQGIMATKPQLPASFSS</sequence>
<keyword evidence="4" id="KW-0862">Zinc</keyword>
<dbReference type="EMBL" id="KI912114">
    <property type="protein sequence ID" value="ETS79165.1"/>
    <property type="molecule type" value="Genomic_DNA"/>
</dbReference>
<name>W3WZ85_PESFW</name>
<feature type="repeat" description="ANK" evidence="3">
    <location>
        <begin position="790"/>
        <end position="822"/>
    </location>
</feature>
<dbReference type="PROSITE" id="PS00028">
    <property type="entry name" value="ZINC_FINGER_C2H2_1"/>
    <property type="match status" value="2"/>
</dbReference>
<evidence type="ECO:0000256" key="1">
    <source>
        <dbReference type="ARBA" id="ARBA00022737"/>
    </source>
</evidence>
<dbReference type="Pfam" id="PF12796">
    <property type="entry name" value="Ank_2"/>
    <property type="match status" value="3"/>
</dbReference>
<keyword evidence="2 3" id="KW-0040">ANK repeat</keyword>
<evidence type="ECO:0000313" key="9">
    <source>
        <dbReference type="Proteomes" id="UP000030651"/>
    </source>
</evidence>
<accession>W3WZ85</accession>
<feature type="region of interest" description="Disordered" evidence="5">
    <location>
        <begin position="270"/>
        <end position="313"/>
    </location>
</feature>
<keyword evidence="9" id="KW-1185">Reference proteome</keyword>
<dbReference type="InterPro" id="IPR002110">
    <property type="entry name" value="Ankyrin_rpt"/>
</dbReference>
<dbReference type="SMART" id="SM00248">
    <property type="entry name" value="ANK"/>
    <property type="match status" value="8"/>
</dbReference>
<evidence type="ECO:0000256" key="4">
    <source>
        <dbReference type="PROSITE-ProRule" id="PRU00042"/>
    </source>
</evidence>
<evidence type="ECO:0000313" key="8">
    <source>
        <dbReference type="EMBL" id="ETS79165.1"/>
    </source>
</evidence>
<keyword evidence="1" id="KW-0677">Repeat</keyword>
<feature type="compositionally biased region" description="Basic and acidic residues" evidence="5">
    <location>
        <begin position="282"/>
        <end position="292"/>
    </location>
</feature>
<proteinExistence type="predicted"/>
<feature type="compositionally biased region" description="Polar residues" evidence="5">
    <location>
        <begin position="1338"/>
        <end position="1349"/>
    </location>
</feature>
<dbReference type="PANTHER" id="PTHR24198:SF165">
    <property type="entry name" value="ANKYRIN REPEAT-CONTAINING PROTEIN-RELATED"/>
    <property type="match status" value="1"/>
</dbReference>
<dbReference type="InParanoid" id="W3WZ85"/>
<keyword evidence="6" id="KW-0812">Transmembrane</keyword>
<feature type="domain" description="C2H2-type" evidence="7">
    <location>
        <begin position="1373"/>
        <end position="1402"/>
    </location>
</feature>
<keyword evidence="4" id="KW-0479">Metal-binding</keyword>
<dbReference type="Gene3D" id="3.30.160.60">
    <property type="entry name" value="Classic Zinc Finger"/>
    <property type="match status" value="1"/>
</dbReference>
<feature type="compositionally biased region" description="Polar residues" evidence="5">
    <location>
        <begin position="1092"/>
        <end position="1109"/>
    </location>
</feature>
<dbReference type="PANTHER" id="PTHR24198">
    <property type="entry name" value="ANKYRIN REPEAT AND PROTEIN KINASE DOMAIN-CONTAINING PROTEIN"/>
    <property type="match status" value="1"/>
</dbReference>
<dbReference type="InterPro" id="IPR013087">
    <property type="entry name" value="Znf_C2H2_type"/>
</dbReference>
<feature type="region of interest" description="Disordered" evidence="5">
    <location>
        <begin position="1302"/>
        <end position="1359"/>
    </location>
</feature>
<dbReference type="Proteomes" id="UP000030651">
    <property type="component" value="Unassembled WGS sequence"/>
</dbReference>
<dbReference type="PROSITE" id="PS50297">
    <property type="entry name" value="ANK_REP_REGION"/>
    <property type="match status" value="2"/>
</dbReference>
<feature type="transmembrane region" description="Helical" evidence="6">
    <location>
        <begin position="1152"/>
        <end position="1174"/>
    </location>
</feature>
<dbReference type="GO" id="GO:0008270">
    <property type="term" value="F:zinc ion binding"/>
    <property type="evidence" value="ECO:0007669"/>
    <property type="project" value="UniProtKB-KW"/>
</dbReference>
<evidence type="ECO:0000256" key="5">
    <source>
        <dbReference type="SAM" id="MobiDB-lite"/>
    </source>
</evidence>
<dbReference type="Gene3D" id="1.25.40.20">
    <property type="entry name" value="Ankyrin repeat-containing domain"/>
    <property type="match status" value="3"/>
</dbReference>
<feature type="domain" description="C2H2-type" evidence="7">
    <location>
        <begin position="1402"/>
        <end position="1431"/>
    </location>
</feature>
<feature type="compositionally biased region" description="Low complexity" evidence="5">
    <location>
        <begin position="1350"/>
        <end position="1359"/>
    </location>
</feature>
<feature type="repeat" description="ANK" evidence="3">
    <location>
        <begin position="632"/>
        <end position="664"/>
    </location>
</feature>
<evidence type="ECO:0000259" key="7">
    <source>
        <dbReference type="PROSITE" id="PS50157"/>
    </source>
</evidence>
<protein>
    <recommendedName>
        <fullName evidence="7">C2H2-type domain-containing protein</fullName>
    </recommendedName>
</protein>
<dbReference type="InterPro" id="IPR036770">
    <property type="entry name" value="Ankyrin_rpt-contain_sf"/>
</dbReference>
<keyword evidence="6" id="KW-0472">Membrane</keyword>
<dbReference type="eggNOG" id="KOG4177">
    <property type="taxonomic scope" value="Eukaryota"/>
</dbReference>
<evidence type="ECO:0000256" key="6">
    <source>
        <dbReference type="SAM" id="Phobius"/>
    </source>
</evidence>
<evidence type="ECO:0000256" key="3">
    <source>
        <dbReference type="PROSITE-ProRule" id="PRU00023"/>
    </source>
</evidence>
<evidence type="ECO:0000256" key="2">
    <source>
        <dbReference type="ARBA" id="ARBA00023043"/>
    </source>
</evidence>
<dbReference type="PROSITE" id="PS50088">
    <property type="entry name" value="ANK_REPEAT"/>
    <property type="match status" value="3"/>
</dbReference>